<proteinExistence type="predicted"/>
<gene>
    <name evidence="2" type="ORF">ACFP1Z_30320</name>
</gene>
<evidence type="ECO:0000313" key="3">
    <source>
        <dbReference type="Proteomes" id="UP001596083"/>
    </source>
</evidence>
<dbReference type="Proteomes" id="UP001596083">
    <property type="component" value="Unassembled WGS sequence"/>
</dbReference>
<keyword evidence="3" id="KW-1185">Reference proteome</keyword>
<accession>A0ABW0ZAE9</accession>
<feature type="domain" description="DUF7848" evidence="1">
    <location>
        <begin position="1"/>
        <end position="75"/>
    </location>
</feature>
<evidence type="ECO:0000259" key="1">
    <source>
        <dbReference type="Pfam" id="PF25232"/>
    </source>
</evidence>
<evidence type="ECO:0000313" key="2">
    <source>
        <dbReference type="EMBL" id="MFC5724459.1"/>
    </source>
</evidence>
<dbReference type="RefSeq" id="WP_390320920.1">
    <property type="nucleotide sequence ID" value="NZ_JBHSPB010000028.1"/>
</dbReference>
<dbReference type="InterPro" id="IPR057170">
    <property type="entry name" value="DUF7848"/>
</dbReference>
<protein>
    <recommendedName>
        <fullName evidence="1">DUF7848 domain-containing protein</fullName>
    </recommendedName>
</protein>
<dbReference type="Pfam" id="PF25232">
    <property type="entry name" value="DUF7848"/>
    <property type="match status" value="1"/>
</dbReference>
<dbReference type="EMBL" id="JBHSPB010000028">
    <property type="protein sequence ID" value="MFC5724459.1"/>
    <property type="molecule type" value="Genomic_DNA"/>
</dbReference>
<sequence>MTRSVVRFARWRIHRAKVPALPWVSHDLECIVCFDRSGPCNEFETARTWAFTHSGRHPSHTAYREVVHRYWRAVLVD</sequence>
<reference evidence="3" key="1">
    <citation type="journal article" date="2019" name="Int. J. Syst. Evol. Microbiol.">
        <title>The Global Catalogue of Microorganisms (GCM) 10K type strain sequencing project: providing services to taxonomists for standard genome sequencing and annotation.</title>
        <authorList>
            <consortium name="The Broad Institute Genomics Platform"/>
            <consortium name="The Broad Institute Genome Sequencing Center for Infectious Disease"/>
            <person name="Wu L."/>
            <person name="Ma J."/>
        </authorList>
    </citation>
    <scope>NUCLEOTIDE SEQUENCE [LARGE SCALE GENOMIC DNA]</scope>
    <source>
        <strain evidence="3">CGMCC 4.7304</strain>
    </source>
</reference>
<organism evidence="2 3">
    <name type="scientific">Streptomyces gamaensis</name>
    <dbReference type="NCBI Taxonomy" id="1763542"/>
    <lineage>
        <taxon>Bacteria</taxon>
        <taxon>Bacillati</taxon>
        <taxon>Actinomycetota</taxon>
        <taxon>Actinomycetes</taxon>
        <taxon>Kitasatosporales</taxon>
        <taxon>Streptomycetaceae</taxon>
        <taxon>Streptomyces</taxon>
    </lineage>
</organism>
<name>A0ABW0ZAE9_9ACTN</name>
<comment type="caution">
    <text evidence="2">The sequence shown here is derived from an EMBL/GenBank/DDBJ whole genome shotgun (WGS) entry which is preliminary data.</text>
</comment>